<feature type="transmembrane region" description="Helical" evidence="7">
    <location>
        <begin position="75"/>
        <end position="99"/>
    </location>
</feature>
<accession>A0AAU6PUS0</accession>
<dbReference type="KEGG" id="prae:MN210_19385"/>
<feature type="transmembrane region" description="Helical" evidence="7">
    <location>
        <begin position="6"/>
        <end position="24"/>
    </location>
</feature>
<sequence>MMFCQMGFGFSFYGVMIVLTPFFLEKLQYSEADTLMVIGAFGAVGTLFSIAGGVIGDKFLGAYRSLVVGYVAFTLGYVLLMISAVGVNVPLSLMGIALASYGRGLMSPNYPTLFQTTFASQADFEKVYPINYSVNNLGAFLGQYVFPFLTLIIGYKGNFMLSAIMAGLGVLSLLLIRKPLVTHADEIDKTPVSVQSWLKFFGLSALMIAVVFYMFSDMDIGQYIVYAISAAAIGYFVVLMLKAARSTALRMGTILIMVLLSIAFFVYYGQMMTSMNIVAINTMRGDLFGIIPIQPEGSLVMNPLWCAVAGPVIAFITNRLEKRDIFLSTPVKVGVAFILTTIAFAILTVSLLHIGPDTILRPEIFLLVHFFQAFAEVVVGSLVVAYILSVAPKAIASFSVSLFMVAMAVSGIIGAVFSTSIALDKGTKLTQAIAVESYGGFFMTLTIFAVVLTVVAFLSAILIKKMLKAADDWDQQQSQHGQH</sequence>
<evidence type="ECO:0000256" key="2">
    <source>
        <dbReference type="ARBA" id="ARBA00022448"/>
    </source>
</evidence>
<keyword evidence="10" id="KW-1185">Reference proteome</keyword>
<dbReference type="AlphaFoldDB" id="A0AAU6PUS0"/>
<dbReference type="InterPro" id="IPR011701">
    <property type="entry name" value="MFS"/>
</dbReference>
<evidence type="ECO:0000313" key="9">
    <source>
        <dbReference type="EMBL" id="WXX24173.1"/>
    </source>
</evidence>
<feature type="transmembrane region" description="Helical" evidence="7">
    <location>
        <begin position="134"/>
        <end position="153"/>
    </location>
</feature>
<proteinExistence type="predicted"/>
<feature type="transmembrane region" description="Helical" evidence="7">
    <location>
        <begin position="248"/>
        <end position="268"/>
    </location>
</feature>
<evidence type="ECO:0000256" key="7">
    <source>
        <dbReference type="SAM" id="Phobius"/>
    </source>
</evidence>
<keyword evidence="6 7" id="KW-0472">Membrane</keyword>
<dbReference type="RefSeq" id="WP_110817100.1">
    <property type="nucleotide sequence ID" value="NZ_CP093310.2"/>
</dbReference>
<evidence type="ECO:0000256" key="3">
    <source>
        <dbReference type="ARBA" id="ARBA00022475"/>
    </source>
</evidence>
<dbReference type="InterPro" id="IPR050171">
    <property type="entry name" value="MFS_Transporters"/>
</dbReference>
<dbReference type="Pfam" id="PF07690">
    <property type="entry name" value="MFS_1"/>
    <property type="match status" value="1"/>
</dbReference>
<dbReference type="Gene3D" id="1.20.1250.20">
    <property type="entry name" value="MFS general substrate transporter like domains"/>
    <property type="match status" value="1"/>
</dbReference>
<keyword evidence="2" id="KW-0813">Transport</keyword>
<dbReference type="PROSITE" id="PS50850">
    <property type="entry name" value="MFS"/>
    <property type="match status" value="1"/>
</dbReference>
<feature type="transmembrane region" description="Helical" evidence="7">
    <location>
        <begin position="36"/>
        <end position="55"/>
    </location>
</feature>
<feature type="transmembrane region" description="Helical" evidence="7">
    <location>
        <begin position="302"/>
        <end position="321"/>
    </location>
</feature>
<dbReference type="InterPro" id="IPR020846">
    <property type="entry name" value="MFS_dom"/>
</dbReference>
<dbReference type="PANTHER" id="PTHR23517:SF15">
    <property type="entry name" value="PROTON-DEPENDENT OLIGOPEPTIDE FAMILY TRANSPORT PROTEIN"/>
    <property type="match status" value="1"/>
</dbReference>
<dbReference type="InterPro" id="IPR036259">
    <property type="entry name" value="MFS_trans_sf"/>
</dbReference>
<feature type="transmembrane region" description="Helical" evidence="7">
    <location>
        <begin position="221"/>
        <end position="241"/>
    </location>
</feature>
<feature type="transmembrane region" description="Helical" evidence="7">
    <location>
        <begin position="197"/>
        <end position="215"/>
    </location>
</feature>
<evidence type="ECO:0000256" key="1">
    <source>
        <dbReference type="ARBA" id="ARBA00004651"/>
    </source>
</evidence>
<name>A0AAU6PUS0_9GAMM</name>
<evidence type="ECO:0000256" key="4">
    <source>
        <dbReference type="ARBA" id="ARBA00022692"/>
    </source>
</evidence>
<evidence type="ECO:0000313" key="10">
    <source>
        <dbReference type="Proteomes" id="UP000829560"/>
    </source>
</evidence>
<reference evidence="9" key="1">
    <citation type="submission" date="2024-03" db="EMBL/GenBank/DDBJ databases">
        <title>Psychrobacter raelis sp. nov. isolated from a dog with peritonitis.</title>
        <authorList>
            <person name="Schiavone A."/>
            <person name="Manzulli V."/>
            <person name="Camarda A."/>
            <person name="Cafiero M.A."/>
            <person name="Vasco I."/>
            <person name="Marino L."/>
            <person name="Pennuzzi G."/>
            <person name="Serrecchia L."/>
            <person name="Galante D."/>
            <person name="Pugliese N."/>
        </authorList>
    </citation>
    <scope>NUCLEOTIDE SEQUENCE</scope>
    <source>
        <strain evidence="9">PraFG1</strain>
    </source>
</reference>
<protein>
    <submittedName>
        <fullName evidence="9">MFS transporter</fullName>
    </submittedName>
</protein>
<dbReference type="Proteomes" id="UP000829560">
    <property type="component" value="Chromosome"/>
</dbReference>
<dbReference type="EMBL" id="CP093310">
    <property type="protein sequence ID" value="WXX24173.1"/>
    <property type="molecule type" value="Genomic_DNA"/>
</dbReference>
<feature type="transmembrane region" description="Helical" evidence="7">
    <location>
        <begin position="364"/>
        <end position="388"/>
    </location>
</feature>
<dbReference type="GO" id="GO:0022857">
    <property type="term" value="F:transmembrane transporter activity"/>
    <property type="evidence" value="ECO:0007669"/>
    <property type="project" value="InterPro"/>
</dbReference>
<comment type="subcellular location">
    <subcellularLocation>
        <location evidence="1">Cell membrane</location>
        <topology evidence="1">Multi-pass membrane protein</topology>
    </subcellularLocation>
</comment>
<organism evidence="9 10">
    <name type="scientific">Psychrobacter raelei</name>
    <dbReference type="NCBI Taxonomy" id="2565531"/>
    <lineage>
        <taxon>Bacteria</taxon>
        <taxon>Pseudomonadati</taxon>
        <taxon>Pseudomonadota</taxon>
        <taxon>Gammaproteobacteria</taxon>
        <taxon>Moraxellales</taxon>
        <taxon>Moraxellaceae</taxon>
        <taxon>Psychrobacter</taxon>
    </lineage>
</organism>
<feature type="transmembrane region" description="Helical" evidence="7">
    <location>
        <begin position="441"/>
        <end position="463"/>
    </location>
</feature>
<feature type="transmembrane region" description="Helical" evidence="7">
    <location>
        <begin position="333"/>
        <end position="352"/>
    </location>
</feature>
<dbReference type="GO" id="GO:0005886">
    <property type="term" value="C:plasma membrane"/>
    <property type="evidence" value="ECO:0007669"/>
    <property type="project" value="UniProtKB-SubCell"/>
</dbReference>
<feature type="transmembrane region" description="Helical" evidence="7">
    <location>
        <begin position="159"/>
        <end position="176"/>
    </location>
</feature>
<dbReference type="SUPFAM" id="SSF103473">
    <property type="entry name" value="MFS general substrate transporter"/>
    <property type="match status" value="1"/>
</dbReference>
<feature type="domain" description="Major facilitator superfamily (MFS) profile" evidence="8">
    <location>
        <begin position="1"/>
        <end position="467"/>
    </location>
</feature>
<evidence type="ECO:0000256" key="5">
    <source>
        <dbReference type="ARBA" id="ARBA00022989"/>
    </source>
</evidence>
<feature type="transmembrane region" description="Helical" evidence="7">
    <location>
        <begin position="400"/>
        <end position="421"/>
    </location>
</feature>
<keyword evidence="5 7" id="KW-1133">Transmembrane helix</keyword>
<keyword evidence="4 7" id="KW-0812">Transmembrane</keyword>
<keyword evidence="3" id="KW-1003">Cell membrane</keyword>
<gene>
    <name evidence="9" type="ORF">MN210_19385</name>
</gene>
<evidence type="ECO:0000256" key="6">
    <source>
        <dbReference type="ARBA" id="ARBA00023136"/>
    </source>
</evidence>
<evidence type="ECO:0000259" key="8">
    <source>
        <dbReference type="PROSITE" id="PS50850"/>
    </source>
</evidence>
<dbReference type="PANTHER" id="PTHR23517">
    <property type="entry name" value="RESISTANCE PROTEIN MDTM, PUTATIVE-RELATED-RELATED"/>
    <property type="match status" value="1"/>
</dbReference>